<organism evidence="20 21">
    <name type="scientific">Lodderomyces beijingensis</name>
    <dbReference type="NCBI Taxonomy" id="1775926"/>
    <lineage>
        <taxon>Eukaryota</taxon>
        <taxon>Fungi</taxon>
        <taxon>Dikarya</taxon>
        <taxon>Ascomycota</taxon>
        <taxon>Saccharomycotina</taxon>
        <taxon>Pichiomycetes</taxon>
        <taxon>Debaryomycetaceae</taxon>
        <taxon>Candida/Lodderomyces clade</taxon>
        <taxon>Lodderomyces</taxon>
    </lineage>
</organism>
<dbReference type="SUPFAM" id="SSF50249">
    <property type="entry name" value="Nucleic acid-binding proteins"/>
    <property type="match status" value="1"/>
</dbReference>
<comment type="subcellular location">
    <subcellularLocation>
        <location evidence="1 16">Nucleus</location>
    </subcellularLocation>
</comment>
<evidence type="ECO:0000256" key="5">
    <source>
        <dbReference type="ARBA" id="ARBA00022664"/>
    </source>
</evidence>
<dbReference type="InterPro" id="IPR013846">
    <property type="entry name" value="mRNA_cap_enzyme_C"/>
</dbReference>
<dbReference type="RefSeq" id="XP_066830962.1">
    <property type="nucleotide sequence ID" value="XM_066974200.1"/>
</dbReference>
<evidence type="ECO:0000256" key="14">
    <source>
        <dbReference type="ARBA" id="ARBA00044624"/>
    </source>
</evidence>
<evidence type="ECO:0000256" key="16">
    <source>
        <dbReference type="PIRNR" id="PIRNR036959"/>
    </source>
</evidence>
<evidence type="ECO:0000259" key="19">
    <source>
        <dbReference type="Pfam" id="PF03919"/>
    </source>
</evidence>
<feature type="compositionally biased region" description="Low complexity" evidence="17">
    <location>
        <begin position="424"/>
        <end position="435"/>
    </location>
</feature>
<evidence type="ECO:0000256" key="12">
    <source>
        <dbReference type="ARBA" id="ARBA00029909"/>
    </source>
</evidence>
<evidence type="ECO:0000256" key="13">
    <source>
        <dbReference type="ARBA" id="ARBA00030702"/>
    </source>
</evidence>
<keyword evidence="5 16" id="KW-0507">mRNA processing</keyword>
<evidence type="ECO:0000256" key="15">
    <source>
        <dbReference type="ARBA" id="ARBA00047082"/>
    </source>
</evidence>
<protein>
    <recommendedName>
        <fullName evidence="4 16">mRNA-capping enzyme subunit alpha</fullName>
        <ecNumber evidence="3 16">2.7.7.50</ecNumber>
    </recommendedName>
    <alternativeName>
        <fullName evidence="12 16">GTP--RNA guanylyltransferase</fullName>
    </alternativeName>
    <alternativeName>
        <fullName evidence="13 16">mRNA guanylyltransferase</fullName>
    </alternativeName>
</protein>
<dbReference type="EC" id="2.7.7.50" evidence="3 16"/>
<evidence type="ECO:0000256" key="10">
    <source>
        <dbReference type="ARBA" id="ARBA00023134"/>
    </source>
</evidence>
<dbReference type="Gene3D" id="3.30.1490.430">
    <property type="match status" value="1"/>
</dbReference>
<keyword evidence="8 16" id="KW-0547">Nucleotide-binding</keyword>
<evidence type="ECO:0000259" key="18">
    <source>
        <dbReference type="Pfam" id="PF01331"/>
    </source>
</evidence>
<keyword evidence="9 16" id="KW-0506">mRNA capping</keyword>
<dbReference type="PANTHER" id="PTHR10367">
    <property type="entry name" value="MRNA-CAPPING ENZYME"/>
    <property type="match status" value="1"/>
</dbReference>
<name>A0ABP0ZRI3_9ASCO</name>
<feature type="compositionally biased region" description="Basic and acidic residues" evidence="17">
    <location>
        <begin position="409"/>
        <end position="423"/>
    </location>
</feature>
<evidence type="ECO:0000256" key="11">
    <source>
        <dbReference type="ARBA" id="ARBA00023242"/>
    </source>
</evidence>
<comment type="function">
    <text evidence="16">Second step of mRNA capping. Transfer of the GMP moiety of GTP to the 5'-end of RNA via an enzyme-GMP covalent reaction intermediate.</text>
</comment>
<dbReference type="InterPro" id="IPR051029">
    <property type="entry name" value="mRNA_Capping_Enz/RNA_Phosphat"/>
</dbReference>
<evidence type="ECO:0000313" key="21">
    <source>
        <dbReference type="Proteomes" id="UP001497383"/>
    </source>
</evidence>
<dbReference type="CDD" id="cd07895">
    <property type="entry name" value="Adenylation_mRNA_capping"/>
    <property type="match status" value="1"/>
</dbReference>
<comment type="subunit">
    <text evidence="15">Heterodimer. The mRNA-capping enzyme is composed of two separate chains alpha and beta, respectively a mRNA guanylyltransferase and an mRNA 5'-triphosphate monophosphatase.</text>
</comment>
<keyword evidence="6 16" id="KW-0808">Transferase</keyword>
<reference evidence="20 21" key="1">
    <citation type="submission" date="2024-03" db="EMBL/GenBank/DDBJ databases">
        <authorList>
            <person name="Brejova B."/>
        </authorList>
    </citation>
    <scope>NUCLEOTIDE SEQUENCE [LARGE SCALE GENOMIC DNA]</scope>
    <source>
        <strain evidence="20 21">CBS 14171</strain>
    </source>
</reference>
<evidence type="ECO:0000256" key="7">
    <source>
        <dbReference type="ARBA" id="ARBA00022695"/>
    </source>
</evidence>
<feature type="region of interest" description="Disordered" evidence="17">
    <location>
        <begin position="383"/>
        <end position="457"/>
    </location>
</feature>
<evidence type="ECO:0000256" key="1">
    <source>
        <dbReference type="ARBA" id="ARBA00004123"/>
    </source>
</evidence>
<dbReference type="PIRSF" id="PIRSF036959">
    <property type="entry name" value="mRNA_cap_alpha"/>
    <property type="match status" value="1"/>
</dbReference>
<evidence type="ECO:0000256" key="8">
    <source>
        <dbReference type="ARBA" id="ARBA00022741"/>
    </source>
</evidence>
<evidence type="ECO:0000256" key="6">
    <source>
        <dbReference type="ARBA" id="ARBA00022679"/>
    </source>
</evidence>
<dbReference type="Gene3D" id="3.30.470.30">
    <property type="entry name" value="DNA ligase/mRNA capping enzyme"/>
    <property type="match status" value="1"/>
</dbReference>
<comment type="catalytic activity">
    <reaction evidence="14">
        <text>a 5'-end diphospho-ribonucleoside in mRNA + GTP + H(+) = a 5'-end (5'-triphosphoguanosine)-ribonucleoside in mRNA + diphosphate</text>
        <dbReference type="Rhea" id="RHEA:67012"/>
        <dbReference type="Rhea" id="RHEA-COMP:17165"/>
        <dbReference type="Rhea" id="RHEA-COMP:17166"/>
        <dbReference type="ChEBI" id="CHEBI:15378"/>
        <dbReference type="ChEBI" id="CHEBI:33019"/>
        <dbReference type="ChEBI" id="CHEBI:37565"/>
        <dbReference type="ChEBI" id="CHEBI:167616"/>
        <dbReference type="ChEBI" id="CHEBI:167617"/>
        <dbReference type="EC" id="2.7.7.50"/>
    </reaction>
    <physiologicalReaction direction="left-to-right" evidence="14">
        <dbReference type="Rhea" id="RHEA:67013"/>
    </physiologicalReaction>
</comment>
<keyword evidence="7 16" id="KW-0548">Nucleotidyltransferase</keyword>
<dbReference type="Gene3D" id="2.40.50.140">
    <property type="entry name" value="Nucleic acid-binding proteins"/>
    <property type="match status" value="1"/>
</dbReference>
<feature type="domain" description="mRNA capping enzyme C-terminal" evidence="19">
    <location>
        <begin position="247"/>
        <end position="370"/>
    </location>
</feature>
<evidence type="ECO:0000313" key="20">
    <source>
        <dbReference type="EMBL" id="CAK9439924.1"/>
    </source>
</evidence>
<evidence type="ECO:0000256" key="9">
    <source>
        <dbReference type="ARBA" id="ARBA00023042"/>
    </source>
</evidence>
<dbReference type="Pfam" id="PF01331">
    <property type="entry name" value="mRNA_cap_enzyme"/>
    <property type="match status" value="1"/>
</dbReference>
<dbReference type="EMBL" id="OZ022409">
    <property type="protein sequence ID" value="CAK9439924.1"/>
    <property type="molecule type" value="Genomic_DNA"/>
</dbReference>
<gene>
    <name evidence="20" type="ORF">LODBEIA_P40240</name>
</gene>
<evidence type="ECO:0000256" key="4">
    <source>
        <dbReference type="ARBA" id="ARBA00019171"/>
    </source>
</evidence>
<keyword evidence="11 16" id="KW-0539">Nucleus</keyword>
<dbReference type="GeneID" id="92209220"/>
<evidence type="ECO:0000256" key="3">
    <source>
        <dbReference type="ARBA" id="ARBA00012475"/>
    </source>
</evidence>
<proteinExistence type="inferred from homology"/>
<dbReference type="SUPFAM" id="SSF56091">
    <property type="entry name" value="DNA ligase/mRNA capping enzyme, catalytic domain"/>
    <property type="match status" value="1"/>
</dbReference>
<dbReference type="InterPro" id="IPR001339">
    <property type="entry name" value="mRNA_cap_enzyme_adenylation"/>
</dbReference>
<comment type="similarity">
    <text evidence="2 16">Belongs to the eukaryotic GTase family.</text>
</comment>
<sequence length="457" mass="52761">MIQLEERDIPVIPGNRLEEVEARELRLMVSELLGRRATGFPGSQPVSFERKHLEETLMQKDYFVCEKSDGLRCLLFLIHDQQKGEGVFLITRENDYYYIPNIHFPLTVNETADNVSYHHGTLLDGELVLENRNVSEPVLRYCIFDALAINGKCIIDRHLPKRLGYITENIMRPFDNFKKTNPEVVNSPEFPFKVGFKSMLTSYHADDVLNKMDQLFHSSDGLIYTCAETPYVFGTDQTLLKWKPAEENTVDYQLEFVFNKVQDPDLDERDPSSTYTDYDSKPDLIKLRVWQGSNVHTDFAQLDLSDEDWERLKALNQPLQGRIAECRQSTSKKGLWDMLRFRNDKSSGNHVSVVEKILISIQDGVREPEVIAKCPEIHRAWKQREQDRRNKHHLNGANPARASNSVDEPSLKKVRPEYRRGEDSASAQAQQSVSQRSLNQQPNQLDEIPSYVDSDDE</sequence>
<dbReference type="Proteomes" id="UP001497383">
    <property type="component" value="Chromosome 5"/>
</dbReference>
<evidence type="ECO:0000256" key="17">
    <source>
        <dbReference type="SAM" id="MobiDB-lite"/>
    </source>
</evidence>
<dbReference type="InterPro" id="IPR012340">
    <property type="entry name" value="NA-bd_OB-fold"/>
</dbReference>
<dbReference type="PANTHER" id="PTHR10367:SF17">
    <property type="entry name" value="MRNA-CAPPING ENZYME"/>
    <property type="match status" value="1"/>
</dbReference>
<dbReference type="Pfam" id="PF03919">
    <property type="entry name" value="mRNA_cap_C"/>
    <property type="match status" value="1"/>
</dbReference>
<dbReference type="InterPro" id="IPR017075">
    <property type="entry name" value="mRNA_cap_enzyme_alpha"/>
</dbReference>
<keyword evidence="21" id="KW-1185">Reference proteome</keyword>
<feature type="domain" description="mRNA capping enzyme adenylation" evidence="18">
    <location>
        <begin position="44"/>
        <end position="243"/>
    </location>
</feature>
<keyword evidence="10 16" id="KW-0342">GTP-binding</keyword>
<evidence type="ECO:0000256" key="2">
    <source>
        <dbReference type="ARBA" id="ARBA00010237"/>
    </source>
</evidence>
<accession>A0ABP0ZRI3</accession>